<dbReference type="GO" id="GO:0015024">
    <property type="term" value="F:glucuronate-2-sulfatase activity"/>
    <property type="evidence" value="ECO:0007669"/>
    <property type="project" value="TreeGrafter"/>
</dbReference>
<gene>
    <name evidence="1" type="ORF">CNEO_41318</name>
</gene>
<comment type="caution">
    <text evidence="1">The sequence shown here is derived from an EMBL/GenBank/DDBJ whole genome shotgun (WGS) entry which is preliminary data.</text>
</comment>
<evidence type="ECO:0000313" key="1">
    <source>
        <dbReference type="EMBL" id="CAG9704538.1"/>
    </source>
</evidence>
<dbReference type="EMBL" id="CAKJVE010000004">
    <property type="protein sequence ID" value="CAG9704538.1"/>
    <property type="molecule type" value="Genomic_DNA"/>
</dbReference>
<proteinExistence type="predicted"/>
<protein>
    <submittedName>
        <fullName evidence="1">Choline-sulfatase</fullName>
        <ecNumber evidence="1">3.1.6.6</ecNumber>
    </submittedName>
</protein>
<dbReference type="PANTHER" id="PTHR46615">
    <property type="entry name" value="ARYLSULFATASE K"/>
    <property type="match status" value="1"/>
</dbReference>
<dbReference type="Proteomes" id="UP000789738">
    <property type="component" value="Unassembled WGS sequence"/>
</dbReference>
<dbReference type="PANTHER" id="PTHR46615:SF1">
    <property type="entry name" value="ARYLSULFATASE K"/>
    <property type="match status" value="1"/>
</dbReference>
<accession>A0AA86JDP8</accession>
<dbReference type="Pfam" id="PF16347">
    <property type="entry name" value="SGSH_C"/>
    <property type="match status" value="1"/>
</dbReference>
<dbReference type="GO" id="GO:0004065">
    <property type="term" value="F:arylsulfatase activity"/>
    <property type="evidence" value="ECO:0007669"/>
    <property type="project" value="TreeGrafter"/>
</dbReference>
<reference evidence="1" key="1">
    <citation type="submission" date="2021-10" db="EMBL/GenBank/DDBJ databases">
        <authorList>
            <person name="Mesa V."/>
        </authorList>
    </citation>
    <scope>NUCLEOTIDE SEQUENCE</scope>
    <source>
        <strain evidence="1">CC3_PB</strain>
    </source>
</reference>
<dbReference type="InterPro" id="IPR032506">
    <property type="entry name" value="SGSH_C"/>
</dbReference>
<organism evidence="1 2">
    <name type="scientific">Clostridium neonatale</name>
    <dbReference type="NCBI Taxonomy" id="137838"/>
    <lineage>
        <taxon>Bacteria</taxon>
        <taxon>Bacillati</taxon>
        <taxon>Bacillota</taxon>
        <taxon>Clostridia</taxon>
        <taxon>Eubacteriales</taxon>
        <taxon>Clostridiaceae</taxon>
        <taxon>Clostridium</taxon>
    </lineage>
</organism>
<dbReference type="SUPFAM" id="SSF53649">
    <property type="entry name" value="Alkaline phosphatase-like"/>
    <property type="match status" value="1"/>
</dbReference>
<keyword evidence="1" id="KW-0378">Hydrolase</keyword>
<name>A0AA86JDP8_9CLOT</name>
<dbReference type="GO" id="GO:0047753">
    <property type="term" value="F:choline-sulfatase activity"/>
    <property type="evidence" value="ECO:0007669"/>
    <property type="project" value="UniProtKB-EC"/>
</dbReference>
<sequence>MTTLTVWVGGKVGDSIKDLPIDIIIYDPGNNIKGKHGKTFEEVVELMDIMPTLLDCAGIEIPNTVDGYSLKDLIEDEGNTKWRECIHGEHAYGEDSNHYITNGKHKYIWFSQTGKEQYFDLEKDPHELKDLINEEDYQENINHFRELLISELEGREEGYTDGEKLIVGRKPVDSLRHILD</sequence>
<dbReference type="EC" id="3.1.6.6" evidence="1"/>
<dbReference type="InterPro" id="IPR051849">
    <property type="entry name" value="GAG-degrading_sulfatase"/>
</dbReference>
<dbReference type="InterPro" id="IPR017850">
    <property type="entry name" value="Alkaline_phosphatase_core_sf"/>
</dbReference>
<evidence type="ECO:0000313" key="2">
    <source>
        <dbReference type="Proteomes" id="UP000789738"/>
    </source>
</evidence>
<dbReference type="Gene3D" id="3.40.720.10">
    <property type="entry name" value="Alkaline Phosphatase, subunit A"/>
    <property type="match status" value="1"/>
</dbReference>
<dbReference type="AlphaFoldDB" id="A0AA86JDP8"/>